<keyword evidence="9" id="KW-0503">Monooxygenase</keyword>
<keyword evidence="8 9" id="KW-0349">Heme</keyword>
<dbReference type="PANTHER" id="PTHR24286">
    <property type="entry name" value="CYTOCHROME P450 26"/>
    <property type="match status" value="1"/>
</dbReference>
<name>A0A5C7GZK2_9ROSI</name>
<evidence type="ECO:0000313" key="11">
    <source>
        <dbReference type="EMBL" id="TXG49969.1"/>
    </source>
</evidence>
<dbReference type="SUPFAM" id="SSF48264">
    <property type="entry name" value="Cytochrome P450"/>
    <property type="match status" value="1"/>
</dbReference>
<gene>
    <name evidence="11" type="ORF">EZV62_025844</name>
</gene>
<keyword evidence="10" id="KW-0472">Membrane</keyword>
<dbReference type="PRINTS" id="PR00385">
    <property type="entry name" value="P450"/>
</dbReference>
<evidence type="ECO:0000256" key="9">
    <source>
        <dbReference type="RuleBase" id="RU000461"/>
    </source>
</evidence>
<accession>A0A5C7GZK2</accession>
<organism evidence="11 12">
    <name type="scientific">Acer yangbiense</name>
    <dbReference type="NCBI Taxonomy" id="1000413"/>
    <lineage>
        <taxon>Eukaryota</taxon>
        <taxon>Viridiplantae</taxon>
        <taxon>Streptophyta</taxon>
        <taxon>Embryophyta</taxon>
        <taxon>Tracheophyta</taxon>
        <taxon>Spermatophyta</taxon>
        <taxon>Magnoliopsida</taxon>
        <taxon>eudicotyledons</taxon>
        <taxon>Gunneridae</taxon>
        <taxon>Pentapetalae</taxon>
        <taxon>rosids</taxon>
        <taxon>malvids</taxon>
        <taxon>Sapindales</taxon>
        <taxon>Sapindaceae</taxon>
        <taxon>Hippocastanoideae</taxon>
        <taxon>Acereae</taxon>
        <taxon>Acer</taxon>
    </lineage>
</organism>
<evidence type="ECO:0000313" key="12">
    <source>
        <dbReference type="Proteomes" id="UP000323000"/>
    </source>
</evidence>
<comment type="cofactor">
    <cofactor evidence="8">
        <name>heme</name>
        <dbReference type="ChEBI" id="CHEBI:30413"/>
    </cofactor>
</comment>
<dbReference type="PROSITE" id="PS00086">
    <property type="entry name" value="CYTOCHROME_P450"/>
    <property type="match status" value="1"/>
</dbReference>
<dbReference type="InterPro" id="IPR002401">
    <property type="entry name" value="Cyt_P450_E_grp-I"/>
</dbReference>
<keyword evidence="9" id="KW-0560">Oxidoreductase</keyword>
<evidence type="ECO:0000256" key="1">
    <source>
        <dbReference type="ARBA" id="ARBA00004167"/>
    </source>
</evidence>
<dbReference type="GO" id="GO:0016705">
    <property type="term" value="F:oxidoreductase activity, acting on paired donors, with incorporation or reduction of molecular oxygen"/>
    <property type="evidence" value="ECO:0007669"/>
    <property type="project" value="InterPro"/>
</dbReference>
<keyword evidence="12" id="KW-1185">Reference proteome</keyword>
<evidence type="ECO:0000256" key="3">
    <source>
        <dbReference type="ARBA" id="ARBA00010617"/>
    </source>
</evidence>
<dbReference type="GO" id="GO:0005506">
    <property type="term" value="F:iron ion binding"/>
    <property type="evidence" value="ECO:0007669"/>
    <property type="project" value="InterPro"/>
</dbReference>
<evidence type="ECO:0000256" key="6">
    <source>
        <dbReference type="ARBA" id="ARBA00022989"/>
    </source>
</evidence>
<dbReference type="PRINTS" id="PR00463">
    <property type="entry name" value="EP450I"/>
</dbReference>
<comment type="similarity">
    <text evidence="3 9">Belongs to the cytochrome P450 family.</text>
</comment>
<evidence type="ECO:0000256" key="7">
    <source>
        <dbReference type="ARBA" id="ARBA00023004"/>
    </source>
</evidence>
<evidence type="ECO:0008006" key="13">
    <source>
        <dbReference type="Google" id="ProtNLM"/>
    </source>
</evidence>
<comment type="subcellular location">
    <subcellularLocation>
        <location evidence="1">Membrane</location>
        <topology evidence="1">Single-pass membrane protein</topology>
    </subcellularLocation>
</comment>
<reference evidence="12" key="1">
    <citation type="journal article" date="2019" name="Gigascience">
        <title>De novo genome assembly of the endangered Acer yangbiense, a plant species with extremely small populations endemic to Yunnan Province, China.</title>
        <authorList>
            <person name="Yang J."/>
            <person name="Wariss H.M."/>
            <person name="Tao L."/>
            <person name="Zhang R."/>
            <person name="Yun Q."/>
            <person name="Hollingsworth P."/>
            <person name="Dao Z."/>
            <person name="Luo G."/>
            <person name="Guo H."/>
            <person name="Ma Y."/>
            <person name="Sun W."/>
        </authorList>
    </citation>
    <scope>NUCLEOTIDE SEQUENCE [LARGE SCALE GENOMIC DNA]</scope>
    <source>
        <strain evidence="12">cv. Malutang</strain>
    </source>
</reference>
<dbReference type="GO" id="GO:0016020">
    <property type="term" value="C:membrane"/>
    <property type="evidence" value="ECO:0007669"/>
    <property type="project" value="UniProtKB-SubCell"/>
</dbReference>
<feature type="transmembrane region" description="Helical" evidence="10">
    <location>
        <begin position="62"/>
        <end position="80"/>
    </location>
</feature>
<protein>
    <recommendedName>
        <fullName evidence="13">Cytochrome P450</fullName>
    </recommendedName>
</protein>
<dbReference type="InterPro" id="IPR001128">
    <property type="entry name" value="Cyt_P450"/>
</dbReference>
<dbReference type="EMBL" id="VAHF01000012">
    <property type="protein sequence ID" value="TXG49969.1"/>
    <property type="molecule type" value="Genomic_DNA"/>
</dbReference>
<keyword evidence="5 8" id="KW-0479">Metal-binding</keyword>
<keyword evidence="7 8" id="KW-0408">Iron</keyword>
<dbReference type="InterPro" id="IPR017972">
    <property type="entry name" value="Cyt_P450_CS"/>
</dbReference>
<dbReference type="AlphaFoldDB" id="A0A5C7GZK2"/>
<feature type="binding site" description="axial binding residue" evidence="8">
    <location>
        <position position="444"/>
    </location>
    <ligand>
        <name>heme</name>
        <dbReference type="ChEBI" id="CHEBI:30413"/>
    </ligand>
    <ligandPart>
        <name>Fe</name>
        <dbReference type="ChEBI" id="CHEBI:18248"/>
    </ligandPart>
</feature>
<dbReference type="GO" id="GO:0020037">
    <property type="term" value="F:heme binding"/>
    <property type="evidence" value="ECO:0007669"/>
    <property type="project" value="InterPro"/>
</dbReference>
<dbReference type="InterPro" id="IPR036396">
    <property type="entry name" value="Cyt_P450_sf"/>
</dbReference>
<dbReference type="OrthoDB" id="3945418at2759"/>
<keyword evidence="6 10" id="KW-1133">Transmembrane helix</keyword>
<evidence type="ECO:0000256" key="4">
    <source>
        <dbReference type="ARBA" id="ARBA00022692"/>
    </source>
</evidence>
<proteinExistence type="inferred from homology"/>
<dbReference type="Proteomes" id="UP000323000">
    <property type="component" value="Chromosome 12"/>
</dbReference>
<evidence type="ECO:0000256" key="5">
    <source>
        <dbReference type="ARBA" id="ARBA00022723"/>
    </source>
</evidence>
<evidence type="ECO:0000256" key="10">
    <source>
        <dbReference type="SAM" id="Phobius"/>
    </source>
</evidence>
<dbReference type="PANTHER" id="PTHR24286:SF256">
    <property type="entry name" value="CYTOCHROME P450 FAMILY PROTEIN"/>
    <property type="match status" value="1"/>
</dbReference>
<comment type="pathway">
    <text evidence="2">Secondary metabolite biosynthesis; terpenoid biosynthesis.</text>
</comment>
<dbReference type="Pfam" id="PF00067">
    <property type="entry name" value="p450"/>
    <property type="match status" value="1"/>
</dbReference>
<dbReference type="GO" id="GO:0004497">
    <property type="term" value="F:monooxygenase activity"/>
    <property type="evidence" value="ECO:0007669"/>
    <property type="project" value="UniProtKB-KW"/>
</dbReference>
<sequence>MGSEAVVVTGQAGNKFMFSGSDNGIAGNQVVTVANILGKRSIFEVSGHRHKLVRDVIFESKLPLITILLVALIALVFRFFRLKFSPLPGKKLPPGSFGFPLLGESLSFMRAQKQDRTDEWMQTRIDKYGPVFKTSLAGSKTVVLTGQAGNRFLFSGDDNGISYNQPGNVAKILGKYSLLEISGPKHKLIRGAISKFLNPESIQRYVEEMDSLVQKQLFKELAGKDSVKIVTSMKKINFNSNTGRGRVCKVLSNLIAIRKREMEEGIVDSQDNMISSLLVLRSENGEPLMEQEILDLFLSLIMASNDTTTVLLTHLVRLMSRDSEIYNKVLAEQNEVVEAKKGSDGKLTWNGIQMMKYTWRVTQEVMRFTPPLLGNFRQVTSDIHFDGFHIPKGWQLLWVASSTHMNKDIFEDPNKFDPSRFETSSKAAFPPYTYVPFGAGPRMCPGAEFVRAKILLVIHHLITKYQWTELIPNEPVTCDPLPYPAMGLPVKLYKRNGV</sequence>
<evidence type="ECO:0000256" key="2">
    <source>
        <dbReference type="ARBA" id="ARBA00004721"/>
    </source>
</evidence>
<keyword evidence="4 10" id="KW-0812">Transmembrane</keyword>
<comment type="caution">
    <text evidence="11">The sequence shown here is derived from an EMBL/GenBank/DDBJ whole genome shotgun (WGS) entry which is preliminary data.</text>
</comment>
<dbReference type="Gene3D" id="1.10.630.10">
    <property type="entry name" value="Cytochrome P450"/>
    <property type="match status" value="1"/>
</dbReference>
<evidence type="ECO:0000256" key="8">
    <source>
        <dbReference type="PIRSR" id="PIRSR602401-1"/>
    </source>
</evidence>
<dbReference type="GO" id="GO:0016125">
    <property type="term" value="P:sterol metabolic process"/>
    <property type="evidence" value="ECO:0007669"/>
    <property type="project" value="TreeGrafter"/>
</dbReference>